<accession>A0ABU4ZKH0</accession>
<sequence>MVFDRSADNNAGFALVAVLVFMLIVSAIVVPFALTARSRLMIASNESEHQRLSMVADGLVNVVAGELFEGAATARLPQNAEPALCHSGHFSFDLRVQDHRGLIDLNAANDQLLAQGLASFGFDPQTAGQIANAIVAFRNPPNAFAAGTQPRSPLGPPQNKFAAFESVSELQEFSALASIPLRDLYDVFTVDLKQGSIVVAKAPRKLRNFVNTASQDEQPNEPDKNGGSLYTVEVTARRDGSGIAGQAGFVVEKSVLATADFIRISRMPAADIGGPAATMPTISCNGLFGTAVAQILARWS</sequence>
<evidence type="ECO:0008006" key="4">
    <source>
        <dbReference type="Google" id="ProtNLM"/>
    </source>
</evidence>
<dbReference type="Proteomes" id="UP001276840">
    <property type="component" value="Unassembled WGS sequence"/>
</dbReference>
<organism evidence="2 3">
    <name type="scientific">Mesorhizobium montanum</name>
    <dbReference type="NCBI Taxonomy" id="3072323"/>
    <lineage>
        <taxon>Bacteria</taxon>
        <taxon>Pseudomonadati</taxon>
        <taxon>Pseudomonadota</taxon>
        <taxon>Alphaproteobacteria</taxon>
        <taxon>Hyphomicrobiales</taxon>
        <taxon>Phyllobacteriaceae</taxon>
        <taxon>Mesorhizobium</taxon>
    </lineage>
</organism>
<keyword evidence="1" id="KW-1133">Transmembrane helix</keyword>
<proteinExistence type="predicted"/>
<keyword evidence="1" id="KW-0812">Transmembrane</keyword>
<evidence type="ECO:0000313" key="3">
    <source>
        <dbReference type="Proteomes" id="UP001276840"/>
    </source>
</evidence>
<evidence type="ECO:0000313" key="2">
    <source>
        <dbReference type="EMBL" id="MDX8525888.1"/>
    </source>
</evidence>
<reference evidence="2 3" key="1">
    <citation type="submission" date="2023-08" db="EMBL/GenBank/DDBJ databases">
        <title>Implementing the SeqCode for naming new Mesorhizobium species isolated from Vachellia karroo root nodules.</title>
        <authorList>
            <person name="Van Lill M."/>
        </authorList>
    </citation>
    <scope>NUCLEOTIDE SEQUENCE [LARGE SCALE GENOMIC DNA]</scope>
    <source>
        <strain evidence="2 3">MSK 1335</strain>
    </source>
</reference>
<gene>
    <name evidence="2" type="ORF">RFM68_15350</name>
</gene>
<feature type="transmembrane region" description="Helical" evidence="1">
    <location>
        <begin position="12"/>
        <end position="34"/>
    </location>
</feature>
<dbReference type="RefSeq" id="WP_320233827.1">
    <property type="nucleotide sequence ID" value="NZ_JAVIJF010000010.1"/>
</dbReference>
<protein>
    <recommendedName>
        <fullName evidence="4">General secretion pathway protein GspK</fullName>
    </recommendedName>
</protein>
<keyword evidence="3" id="KW-1185">Reference proteome</keyword>
<name>A0ABU4ZKH0_9HYPH</name>
<dbReference type="EMBL" id="JAVIJF010000010">
    <property type="protein sequence ID" value="MDX8525888.1"/>
    <property type="molecule type" value="Genomic_DNA"/>
</dbReference>
<evidence type="ECO:0000256" key="1">
    <source>
        <dbReference type="SAM" id="Phobius"/>
    </source>
</evidence>
<keyword evidence="1" id="KW-0472">Membrane</keyword>
<comment type="caution">
    <text evidence="2">The sequence shown here is derived from an EMBL/GenBank/DDBJ whole genome shotgun (WGS) entry which is preliminary data.</text>
</comment>